<protein>
    <submittedName>
        <fullName evidence="2">Alpha/beta hydrolase</fullName>
    </submittedName>
</protein>
<evidence type="ECO:0000259" key="1">
    <source>
        <dbReference type="Pfam" id="PF20408"/>
    </source>
</evidence>
<organism evidence="2 3">
    <name type="scientific">Amphritea balenae</name>
    <dbReference type="NCBI Taxonomy" id="452629"/>
    <lineage>
        <taxon>Bacteria</taxon>
        <taxon>Pseudomonadati</taxon>
        <taxon>Pseudomonadota</taxon>
        <taxon>Gammaproteobacteria</taxon>
        <taxon>Oceanospirillales</taxon>
        <taxon>Oceanospirillaceae</taxon>
        <taxon>Amphritea</taxon>
    </lineage>
</organism>
<name>A0A3P1SL54_9GAMM</name>
<dbReference type="RefSeq" id="WP_124927292.1">
    <property type="nucleotide sequence ID" value="NZ_BMOH01000008.1"/>
</dbReference>
<dbReference type="SUPFAM" id="SSF53474">
    <property type="entry name" value="alpha/beta-Hydrolases"/>
    <property type="match status" value="1"/>
</dbReference>
<dbReference type="Pfam" id="PF20408">
    <property type="entry name" value="Abhydrolase_11"/>
    <property type="match status" value="1"/>
</dbReference>
<dbReference type="PANTHER" id="PTHR13136:SF11">
    <property type="entry name" value="TESTIS-EXPRESSED PROTEIN 30"/>
    <property type="match status" value="1"/>
</dbReference>
<proteinExistence type="predicted"/>
<accession>A0A3P1SL54</accession>
<comment type="caution">
    <text evidence="2">The sequence shown here is derived from an EMBL/GenBank/DDBJ whole genome shotgun (WGS) entry which is preliminary data.</text>
</comment>
<dbReference type="InterPro" id="IPR029058">
    <property type="entry name" value="AB_hydrolase_fold"/>
</dbReference>
<evidence type="ECO:0000313" key="2">
    <source>
        <dbReference type="EMBL" id="RRC97797.1"/>
    </source>
</evidence>
<dbReference type="Proteomes" id="UP000267535">
    <property type="component" value="Unassembled WGS sequence"/>
</dbReference>
<gene>
    <name evidence="2" type="ORF">EHS89_16620</name>
</gene>
<dbReference type="PANTHER" id="PTHR13136">
    <property type="entry name" value="TESTIS DEVELOPMENT PROTEIN PRTD"/>
    <property type="match status" value="1"/>
</dbReference>
<keyword evidence="3" id="KW-1185">Reference proteome</keyword>
<dbReference type="OrthoDB" id="652634at2"/>
<dbReference type="AlphaFoldDB" id="A0A3P1SL54"/>
<dbReference type="InterPro" id="IPR046879">
    <property type="entry name" value="KANL3/Tex30_Abhydrolase"/>
</dbReference>
<evidence type="ECO:0000313" key="3">
    <source>
        <dbReference type="Proteomes" id="UP000267535"/>
    </source>
</evidence>
<dbReference type="Gene3D" id="3.40.50.1820">
    <property type="entry name" value="alpha/beta hydrolase"/>
    <property type="match status" value="1"/>
</dbReference>
<dbReference type="InterPro" id="IPR026555">
    <property type="entry name" value="NSL3/Tex30"/>
</dbReference>
<dbReference type="EMBL" id="RQXV01000010">
    <property type="protein sequence ID" value="RRC97797.1"/>
    <property type="molecule type" value="Genomic_DNA"/>
</dbReference>
<dbReference type="GO" id="GO:0016787">
    <property type="term" value="F:hydrolase activity"/>
    <property type="evidence" value="ECO:0007669"/>
    <property type="project" value="UniProtKB-KW"/>
</dbReference>
<reference evidence="2 3" key="1">
    <citation type="submission" date="2018-11" db="EMBL/GenBank/DDBJ databases">
        <title>The draft genome sequence of Amphritea balenae JAMM 1525T.</title>
        <authorList>
            <person name="Fang Z."/>
            <person name="Zhang Y."/>
            <person name="Han X."/>
        </authorList>
    </citation>
    <scope>NUCLEOTIDE SEQUENCE [LARGE SCALE GENOMIC DNA]</scope>
    <source>
        <strain evidence="2 3">JAMM 1525</strain>
    </source>
</reference>
<feature type="domain" description="KANL3/Tex30 alpha/beta hydrolase-like" evidence="1">
    <location>
        <begin position="11"/>
        <end position="197"/>
    </location>
</feature>
<keyword evidence="2" id="KW-0378">Hydrolase</keyword>
<sequence>MLIQGEPNIGRLLLAHGAGAAMDSEFMDKIAAGLVAGGLQVIRFEFPYMQKRREDGKRRPPDRQPKLLEHYNHLLDELDPLAVPTFVAGKSMGGRMATMIVERADIASCFVYGYPFYATGKKDKPRTEHLTDLKTPVHIFQGTRDAMGNLETVKGYSLSDTVSLYWLEDGDHDLKPRKMSGLTQDEHIANAVESTLRICRRYS</sequence>